<organism evidence="2 3">
    <name type="scientific">Streptomyces bobili</name>
    <dbReference type="NCBI Taxonomy" id="67280"/>
    <lineage>
        <taxon>Bacteria</taxon>
        <taxon>Bacillati</taxon>
        <taxon>Actinomycetota</taxon>
        <taxon>Actinomycetes</taxon>
        <taxon>Kitasatosporales</taxon>
        <taxon>Streptomycetaceae</taxon>
        <taxon>Streptomyces</taxon>
    </lineage>
</organism>
<evidence type="ECO:0008006" key="4">
    <source>
        <dbReference type="Google" id="ProtNLM"/>
    </source>
</evidence>
<feature type="chain" id="PRO_5045073481" description="Secreted protein" evidence="1">
    <location>
        <begin position="25"/>
        <end position="111"/>
    </location>
</feature>
<sequence>MLVRHRLGVTAAAAAMAVGAGVVAATPASAVITGCTHVYVTGSGGHRGATVTCKGDGTSRFQAAVTCKRLDTGYEYRHDGPPEWAWPGGGTSTVWCDLGANVIHVGYVRLS</sequence>
<evidence type="ECO:0000313" key="3">
    <source>
        <dbReference type="Proteomes" id="UP001432071"/>
    </source>
</evidence>
<dbReference type="Proteomes" id="UP001432071">
    <property type="component" value="Chromosome"/>
</dbReference>
<dbReference type="EMBL" id="CP108038">
    <property type="protein sequence ID" value="WUN85245.1"/>
    <property type="molecule type" value="Genomic_DNA"/>
</dbReference>
<feature type="signal peptide" evidence="1">
    <location>
        <begin position="1"/>
        <end position="24"/>
    </location>
</feature>
<gene>
    <name evidence="2" type="ORF">OHT53_03800</name>
</gene>
<evidence type="ECO:0000256" key="1">
    <source>
        <dbReference type="SAM" id="SignalP"/>
    </source>
</evidence>
<evidence type="ECO:0000313" key="2">
    <source>
        <dbReference type="EMBL" id="WUN85245.1"/>
    </source>
</evidence>
<name>A0ABZ1QSI1_9ACTN</name>
<dbReference type="RefSeq" id="WP_190046969.1">
    <property type="nucleotide sequence ID" value="NZ_CP108038.1"/>
</dbReference>
<keyword evidence="3" id="KW-1185">Reference proteome</keyword>
<keyword evidence="1" id="KW-0732">Signal</keyword>
<proteinExistence type="predicted"/>
<dbReference type="PROSITE" id="PS51257">
    <property type="entry name" value="PROKAR_LIPOPROTEIN"/>
    <property type="match status" value="1"/>
</dbReference>
<dbReference type="GeneID" id="93760057"/>
<reference evidence="2" key="1">
    <citation type="submission" date="2022-10" db="EMBL/GenBank/DDBJ databases">
        <title>The complete genomes of actinobacterial strains from the NBC collection.</title>
        <authorList>
            <person name="Joergensen T.S."/>
            <person name="Alvarez Arevalo M."/>
            <person name="Sterndorff E.B."/>
            <person name="Faurdal D."/>
            <person name="Vuksanovic O."/>
            <person name="Mourched A.-S."/>
            <person name="Charusanti P."/>
            <person name="Shaw S."/>
            <person name="Blin K."/>
            <person name="Weber T."/>
        </authorList>
    </citation>
    <scope>NUCLEOTIDE SEQUENCE</scope>
    <source>
        <strain evidence="2">NBC_00302</strain>
    </source>
</reference>
<protein>
    <recommendedName>
        <fullName evidence="4">Secreted protein</fullName>
    </recommendedName>
</protein>
<accession>A0ABZ1QSI1</accession>